<evidence type="ECO:0000313" key="3">
    <source>
        <dbReference type="Proteomes" id="UP001325680"/>
    </source>
</evidence>
<feature type="domain" description="Glucose/Sorbosone dehydrogenase" evidence="1">
    <location>
        <begin position="80"/>
        <end position="411"/>
    </location>
</feature>
<proteinExistence type="predicted"/>
<dbReference type="PANTHER" id="PTHR19328:SF75">
    <property type="entry name" value="ALDOSE SUGAR DEHYDROGENASE YLII"/>
    <property type="match status" value="1"/>
</dbReference>
<dbReference type="GO" id="GO:0016491">
    <property type="term" value="F:oxidoreductase activity"/>
    <property type="evidence" value="ECO:0007669"/>
    <property type="project" value="UniProtKB-KW"/>
</dbReference>
<evidence type="ECO:0000313" key="2">
    <source>
        <dbReference type="EMBL" id="WQD36689.1"/>
    </source>
</evidence>
<keyword evidence="2" id="KW-0560">Oxidoreductase</keyword>
<keyword evidence="3" id="KW-1185">Reference proteome</keyword>
<dbReference type="EC" id="1.1.5.-" evidence="2"/>
<accession>A0ABZ0W2B4</accession>
<dbReference type="SUPFAM" id="SSF50952">
    <property type="entry name" value="Soluble quinoprotein glucose dehydrogenase"/>
    <property type="match status" value="1"/>
</dbReference>
<dbReference type="Gene3D" id="2.120.10.30">
    <property type="entry name" value="TolB, C-terminal domain"/>
    <property type="match status" value="1"/>
</dbReference>
<dbReference type="InterPro" id="IPR011041">
    <property type="entry name" value="Quinoprot_gluc/sorb_DH_b-prop"/>
</dbReference>
<dbReference type="RefSeq" id="WP_114790302.1">
    <property type="nucleotide sequence ID" value="NZ_CP139960.1"/>
</dbReference>
<organism evidence="2 3">
    <name type="scientific">Niabella yanshanensis</name>
    <dbReference type="NCBI Taxonomy" id="577386"/>
    <lineage>
        <taxon>Bacteria</taxon>
        <taxon>Pseudomonadati</taxon>
        <taxon>Bacteroidota</taxon>
        <taxon>Chitinophagia</taxon>
        <taxon>Chitinophagales</taxon>
        <taxon>Chitinophagaceae</taxon>
        <taxon>Niabella</taxon>
    </lineage>
</organism>
<dbReference type="InterPro" id="IPR011042">
    <property type="entry name" value="6-blade_b-propeller_TolB-like"/>
</dbReference>
<dbReference type="Pfam" id="PF07995">
    <property type="entry name" value="GSDH"/>
    <property type="match status" value="1"/>
</dbReference>
<name>A0ABZ0W2B4_9BACT</name>
<dbReference type="EMBL" id="CP139960">
    <property type="protein sequence ID" value="WQD36689.1"/>
    <property type="molecule type" value="Genomic_DNA"/>
</dbReference>
<dbReference type="InterPro" id="IPR012938">
    <property type="entry name" value="Glc/Sorbosone_DH"/>
</dbReference>
<dbReference type="Proteomes" id="UP001325680">
    <property type="component" value="Chromosome"/>
</dbReference>
<evidence type="ECO:0000259" key="1">
    <source>
        <dbReference type="Pfam" id="PF07995"/>
    </source>
</evidence>
<dbReference type="PROSITE" id="PS51257">
    <property type="entry name" value="PROKAR_LIPOPROTEIN"/>
    <property type="match status" value="1"/>
</dbReference>
<protein>
    <submittedName>
        <fullName evidence="2">PQQ-dependent sugar dehydrogenase</fullName>
        <ecNumber evidence="2">1.1.5.-</ecNumber>
    </submittedName>
</protein>
<reference evidence="2 3" key="1">
    <citation type="submission" date="2023-12" db="EMBL/GenBank/DDBJ databases">
        <title>Genome sequencing and assembly of bacterial species from a model synthetic community.</title>
        <authorList>
            <person name="Hogle S.L."/>
        </authorList>
    </citation>
    <scope>NUCLEOTIDE SEQUENCE [LARGE SCALE GENOMIC DNA]</scope>
    <source>
        <strain evidence="2 3">HAMBI_3031</strain>
    </source>
</reference>
<dbReference type="PANTHER" id="PTHR19328">
    <property type="entry name" value="HEDGEHOG-INTERACTING PROTEIN"/>
    <property type="match status" value="1"/>
</dbReference>
<sequence>MIPKIFAVISSAVLISCSGNSHESKPDAAADKDSTLHNLPPVETKEANTKYKPAFEGQTRIAGMKTATELDIKVISEGLVNPWGIAVLPDGRLLITEKGGTLRIATTGGELSTPILGLPAVSSEGQGGLLGLTLDPDFGNNRMVYWVFSEKTGGGNLTAVAKGRLADDEKKIEGPVVIYRATPAFAGTLHYGGRILFDKNGNLFVSTGERSDLETRPKSQDLATGLGKIVRITKEGKPAAGNPFINTAGAMPENYTYGHRNVQGLAIHPETGDLWENEFGPRGGDEVNRIEAGKNYGWPAISYGLEYSGGKIGDGLTQKEGMEQPAYYWDPVVSPSGMTFYSGDLIPEWKNNLFIGCLSGSHILRLEIKNNKVIGEERLLTDRQDRFRDVQQGKDGALYAVCDGAHGKLYRIGKK</sequence>
<gene>
    <name evidence="2" type="ORF">U0035_13535</name>
</gene>